<dbReference type="EMBL" id="GAKP01004832">
    <property type="protein sequence ID" value="JAC54120.1"/>
    <property type="molecule type" value="Transcribed_RNA"/>
</dbReference>
<feature type="domain" description="PiggyBac transposable element-derived protein" evidence="2">
    <location>
        <begin position="126"/>
        <end position="180"/>
    </location>
</feature>
<dbReference type="PANTHER" id="PTHR47055:SF3">
    <property type="entry name" value="PHORBOL-ESTER_DAG-TYPE DOMAIN-CONTAINING PROTEIN"/>
    <property type="match status" value="1"/>
</dbReference>
<dbReference type="InterPro" id="IPR029526">
    <property type="entry name" value="PGBD"/>
</dbReference>
<name>A0A034WJ05_BACDO</name>
<feature type="region of interest" description="Disordered" evidence="1">
    <location>
        <begin position="57"/>
        <end position="84"/>
    </location>
</feature>
<dbReference type="PANTHER" id="PTHR47055">
    <property type="entry name" value="DDE_TNP_1_7 DOMAIN-CONTAINING PROTEIN"/>
    <property type="match status" value="1"/>
</dbReference>
<gene>
    <name evidence="3" type="primary">PGBD3</name>
</gene>
<evidence type="ECO:0000313" key="3">
    <source>
        <dbReference type="EMBL" id="JAC54120.1"/>
    </source>
</evidence>
<accession>A0A034WJ05</accession>
<dbReference type="InterPro" id="IPR052638">
    <property type="entry name" value="PiggyBac_TE-derived"/>
</dbReference>
<organism evidence="3">
    <name type="scientific">Bactrocera dorsalis</name>
    <name type="common">Oriental fruit fly</name>
    <name type="synonym">Dacus dorsalis</name>
    <dbReference type="NCBI Taxonomy" id="27457"/>
    <lineage>
        <taxon>Eukaryota</taxon>
        <taxon>Metazoa</taxon>
        <taxon>Ecdysozoa</taxon>
        <taxon>Arthropoda</taxon>
        <taxon>Hexapoda</taxon>
        <taxon>Insecta</taxon>
        <taxon>Pterygota</taxon>
        <taxon>Neoptera</taxon>
        <taxon>Endopterygota</taxon>
        <taxon>Diptera</taxon>
        <taxon>Brachycera</taxon>
        <taxon>Muscomorpha</taxon>
        <taxon>Tephritoidea</taxon>
        <taxon>Tephritidae</taxon>
        <taxon>Bactrocera</taxon>
        <taxon>Bactrocera</taxon>
    </lineage>
</organism>
<evidence type="ECO:0000259" key="2">
    <source>
        <dbReference type="Pfam" id="PF13843"/>
    </source>
</evidence>
<dbReference type="Pfam" id="PF13843">
    <property type="entry name" value="DDE_Tnp_1_7"/>
    <property type="match status" value="1"/>
</dbReference>
<proteinExistence type="predicted"/>
<dbReference type="GO" id="GO:0043565">
    <property type="term" value="F:sequence-specific DNA binding"/>
    <property type="evidence" value="ECO:0007669"/>
    <property type="project" value="TreeGrafter"/>
</dbReference>
<sequence length="195" mass="22434">MVDFVVLPPETTDAVSDTENIDEEEQILNDGSSFVPREVAGNIELCCAYNEDNPNASADCDETEEHSTEFESSSSSRATSKRSRKQVNLFEPKWTKAKKIKYSRELPVNKEIDKMEKLYSKYGGYSPIQLFNLFIDDEIIKYLVRCTMNYAKVDHKDLKFVMDDEEMRRFIGILFVTGYNTPRRLLLVVPTFTGV</sequence>
<dbReference type="OrthoDB" id="8053217at2759"/>
<reference evidence="3" key="1">
    <citation type="journal article" date="2014" name="BMC Genomics">
        <title>Characterizing the developmental transcriptome of the oriental fruit fly, Bactrocera dorsalis (Diptera: Tephritidae) through comparative genomic analysis with Drosophila melanogaster utilizing modENCODE datasets.</title>
        <authorList>
            <person name="Geib S.M."/>
            <person name="Calla B."/>
            <person name="Hall B."/>
            <person name="Hou S."/>
            <person name="Manoukis N.C."/>
        </authorList>
    </citation>
    <scope>NUCLEOTIDE SEQUENCE</scope>
    <source>
        <strain evidence="3">Punador</strain>
    </source>
</reference>
<dbReference type="AlphaFoldDB" id="A0A034WJ05"/>
<protein>
    <submittedName>
        <fullName evidence="3">PiggyBac transposable element-derived protein 3</fullName>
    </submittedName>
</protein>
<evidence type="ECO:0000256" key="1">
    <source>
        <dbReference type="SAM" id="MobiDB-lite"/>
    </source>
</evidence>